<proteinExistence type="predicted"/>
<evidence type="ECO:0000313" key="2">
    <source>
        <dbReference type="Proteomes" id="UP000199370"/>
    </source>
</evidence>
<dbReference type="OrthoDB" id="238717at2157"/>
<organism evidence="1 2">
    <name type="scientific">Haloarchaeobius iranensis</name>
    <dbReference type="NCBI Taxonomy" id="996166"/>
    <lineage>
        <taxon>Archaea</taxon>
        <taxon>Methanobacteriati</taxon>
        <taxon>Methanobacteriota</taxon>
        <taxon>Stenosarchaea group</taxon>
        <taxon>Halobacteria</taxon>
        <taxon>Halobacteriales</taxon>
        <taxon>Halorubellaceae</taxon>
        <taxon>Haloarchaeobius</taxon>
    </lineage>
</organism>
<reference evidence="1 2" key="1">
    <citation type="submission" date="2016-10" db="EMBL/GenBank/DDBJ databases">
        <authorList>
            <person name="de Groot N.N."/>
        </authorList>
    </citation>
    <scope>NUCLEOTIDE SEQUENCE [LARGE SCALE GENOMIC DNA]</scope>
    <source>
        <strain evidence="2">EB21,IBRC-M 10013,KCTC 4048</strain>
    </source>
</reference>
<sequence>MDERYFILFIADEDPDVRSIVDRCIEMGLKTTSSGGTERFEKYEAKDGSGSSIDVQNNEVETVVDKIAKSKKGELTFWYDEPQSTDLKLSFVGSKSSDWPTHRVMVSFRTLPLQVGNQSRAGDYSEAAVESRVKTIIDVLVEIIPFVDPEYAYSTLWVGQNPVEGLQPTGKPIPKHIQEIGWLTIMSESTVEDFGGFDHVLDTPAWCVQRLDTGHVMIVKSDRPVAPTKTPSAELADHLIK</sequence>
<name>A0A1H0BWJ7_9EURY</name>
<gene>
    <name evidence="1" type="ORF">SAMN05192554_1504</name>
</gene>
<accession>A0A1H0BWJ7</accession>
<dbReference type="EMBL" id="FNIA01000050">
    <property type="protein sequence ID" value="SDN50059.1"/>
    <property type="molecule type" value="Genomic_DNA"/>
</dbReference>
<dbReference type="RefSeq" id="WP_139172430.1">
    <property type="nucleotide sequence ID" value="NZ_FNIA01000050.1"/>
</dbReference>
<protein>
    <submittedName>
        <fullName evidence="1">Uncharacterized protein</fullName>
    </submittedName>
</protein>
<dbReference type="AlphaFoldDB" id="A0A1H0BWJ7"/>
<keyword evidence="2" id="KW-1185">Reference proteome</keyword>
<evidence type="ECO:0000313" key="1">
    <source>
        <dbReference type="EMBL" id="SDN50059.1"/>
    </source>
</evidence>
<dbReference type="Proteomes" id="UP000199370">
    <property type="component" value="Unassembled WGS sequence"/>
</dbReference>